<protein>
    <submittedName>
        <fullName evidence="2">Uncharacterized protein</fullName>
    </submittedName>
</protein>
<proteinExistence type="predicted"/>
<evidence type="ECO:0000313" key="3">
    <source>
        <dbReference type="Proteomes" id="UP000494106"/>
    </source>
</evidence>
<dbReference type="EMBL" id="CADEBD010000393">
    <property type="protein sequence ID" value="CAB3253579.1"/>
    <property type="molecule type" value="Genomic_DNA"/>
</dbReference>
<dbReference type="Proteomes" id="UP000494106">
    <property type="component" value="Unassembled WGS sequence"/>
</dbReference>
<keyword evidence="3" id="KW-1185">Reference proteome</keyword>
<evidence type="ECO:0000313" key="4">
    <source>
        <dbReference type="Proteomes" id="UP000494256"/>
    </source>
</evidence>
<dbReference type="EMBL" id="CADEBC010000522">
    <property type="protein sequence ID" value="CAB3244593.1"/>
    <property type="molecule type" value="Genomic_DNA"/>
</dbReference>
<dbReference type="Proteomes" id="UP000494256">
    <property type="component" value="Unassembled WGS sequence"/>
</dbReference>
<dbReference type="AlphaFoldDB" id="A0A8S1B678"/>
<gene>
    <name evidence="1" type="ORF">APLA_LOCUS10007</name>
    <name evidence="2" type="ORF">APLA_LOCUS14343</name>
</gene>
<evidence type="ECO:0000313" key="2">
    <source>
        <dbReference type="EMBL" id="CAB3253579.1"/>
    </source>
</evidence>
<sequence length="78" mass="8700">MTCSSESNHRAVNNIDKKRAACTTFVWGLDQSSQIRTVVVDVCCKLSRCCFACDKFLVGLFFCSNSCWKIGNAFVTFS</sequence>
<accession>A0A8S1B678</accession>
<evidence type="ECO:0000313" key="1">
    <source>
        <dbReference type="EMBL" id="CAB3244593.1"/>
    </source>
</evidence>
<organism evidence="2 4">
    <name type="scientific">Arctia plantaginis</name>
    <name type="common">Wood tiger moth</name>
    <name type="synonym">Phalaena plantaginis</name>
    <dbReference type="NCBI Taxonomy" id="874455"/>
    <lineage>
        <taxon>Eukaryota</taxon>
        <taxon>Metazoa</taxon>
        <taxon>Ecdysozoa</taxon>
        <taxon>Arthropoda</taxon>
        <taxon>Hexapoda</taxon>
        <taxon>Insecta</taxon>
        <taxon>Pterygota</taxon>
        <taxon>Neoptera</taxon>
        <taxon>Endopterygota</taxon>
        <taxon>Lepidoptera</taxon>
        <taxon>Glossata</taxon>
        <taxon>Ditrysia</taxon>
        <taxon>Noctuoidea</taxon>
        <taxon>Erebidae</taxon>
        <taxon>Arctiinae</taxon>
        <taxon>Arctia</taxon>
    </lineage>
</organism>
<reference evidence="3 4" key="1">
    <citation type="submission" date="2020-04" db="EMBL/GenBank/DDBJ databases">
        <authorList>
            <person name="Wallbank WR R."/>
            <person name="Pardo Diaz C."/>
            <person name="Kozak K."/>
            <person name="Martin S."/>
            <person name="Jiggins C."/>
            <person name="Moest M."/>
            <person name="Warren A I."/>
            <person name="Byers J.R.P. K."/>
            <person name="Montejo-Kovacevich G."/>
            <person name="Yen C E."/>
        </authorList>
    </citation>
    <scope>NUCLEOTIDE SEQUENCE [LARGE SCALE GENOMIC DNA]</scope>
</reference>
<name>A0A8S1B678_ARCPL</name>
<comment type="caution">
    <text evidence="2">The sequence shown here is derived from an EMBL/GenBank/DDBJ whole genome shotgun (WGS) entry which is preliminary data.</text>
</comment>